<organism evidence="7 8">
    <name type="scientific">Vibrio genomosp. F10</name>
    <dbReference type="NCBI Taxonomy" id="723171"/>
    <lineage>
        <taxon>Bacteria</taxon>
        <taxon>Pseudomonadati</taxon>
        <taxon>Pseudomonadota</taxon>
        <taxon>Gammaproteobacteria</taxon>
        <taxon>Vibrionales</taxon>
        <taxon>Vibrionaceae</taxon>
        <taxon>Vibrio</taxon>
    </lineage>
</organism>
<dbReference type="Proteomes" id="UP000093173">
    <property type="component" value="Unassembled WGS sequence"/>
</dbReference>
<dbReference type="EMBL" id="MAJZ01000735">
    <property type="protein sequence ID" value="OCH73874.1"/>
    <property type="molecule type" value="Genomic_DNA"/>
</dbReference>
<protein>
    <submittedName>
        <fullName evidence="7">Molybdate ABC transporter substrate-binding protein</fullName>
    </submittedName>
</protein>
<accession>A0A1B9QWD3</accession>
<keyword evidence="4" id="KW-0732">Signal</keyword>
<dbReference type="PIRSF" id="PIRSF004846">
    <property type="entry name" value="ModA"/>
    <property type="match status" value="1"/>
</dbReference>
<dbReference type="NCBIfam" id="NF007958">
    <property type="entry name" value="PRK10677.1"/>
    <property type="match status" value="1"/>
</dbReference>
<dbReference type="GO" id="GO:1901359">
    <property type="term" value="F:tungstate binding"/>
    <property type="evidence" value="ECO:0007669"/>
    <property type="project" value="UniProtKB-ARBA"/>
</dbReference>
<proteinExistence type="inferred from homology"/>
<dbReference type="PANTHER" id="PTHR30632">
    <property type="entry name" value="MOLYBDATE-BINDING PERIPLASMIC PROTEIN"/>
    <property type="match status" value="1"/>
</dbReference>
<dbReference type="GO" id="GO:0015689">
    <property type="term" value="P:molybdate ion transport"/>
    <property type="evidence" value="ECO:0007669"/>
    <property type="project" value="InterPro"/>
</dbReference>
<evidence type="ECO:0000313" key="7">
    <source>
        <dbReference type="EMBL" id="OCH73874.1"/>
    </source>
</evidence>
<dbReference type="GO" id="GO:0046872">
    <property type="term" value="F:metal ion binding"/>
    <property type="evidence" value="ECO:0007669"/>
    <property type="project" value="UniProtKB-KW"/>
</dbReference>
<comment type="subunit">
    <text evidence="5">The complex is composed of two ATP-binding proteins (ModC), two transmembrane proteins (ModB) and a solute-binding protein (ModA).</text>
</comment>
<dbReference type="InterPro" id="IPR050682">
    <property type="entry name" value="ModA/WtpA"/>
</dbReference>
<dbReference type="GO" id="GO:0030288">
    <property type="term" value="C:outer membrane-bounded periplasmic space"/>
    <property type="evidence" value="ECO:0007669"/>
    <property type="project" value="TreeGrafter"/>
</dbReference>
<keyword evidence="3 6" id="KW-0479">Metal-binding</keyword>
<dbReference type="FunFam" id="3.40.190.10:FF:000035">
    <property type="entry name" value="Molybdate ABC transporter substrate-binding protein"/>
    <property type="match status" value="1"/>
</dbReference>
<evidence type="ECO:0000256" key="5">
    <source>
        <dbReference type="ARBA" id="ARBA00062515"/>
    </source>
</evidence>
<keyword evidence="2 6" id="KW-0500">Molybdenum</keyword>
<evidence type="ECO:0000313" key="8">
    <source>
        <dbReference type="Proteomes" id="UP000093173"/>
    </source>
</evidence>
<evidence type="ECO:0000256" key="6">
    <source>
        <dbReference type="PIRSR" id="PIRSR004846-1"/>
    </source>
</evidence>
<dbReference type="GO" id="GO:0030973">
    <property type="term" value="F:molybdate ion binding"/>
    <property type="evidence" value="ECO:0007669"/>
    <property type="project" value="TreeGrafter"/>
</dbReference>
<sequence length="241" mass="26614">MPVAYAKENITVFAASSLTNVLSEIARDYQQDHKVNIRLSFASSSALARQIVYGAPADIYFPANQKWLDYVIEQKAVDANSRVTLLNNSLVLIASESSDLLVENHVSEFQPSSLVDSLQGGRLAIGDPDHVPVGEYAREALMYYQQWDTIKSHVARANNVRGALVLVERGEAPLGIVYQTDAIISSKVRSIATFSPQSHDAIEYPMVMVSDEPSKTSQAFFQYLQSEDAKAVYIRHGFGVI</sequence>
<dbReference type="Pfam" id="PF13531">
    <property type="entry name" value="SBP_bac_11"/>
    <property type="match status" value="1"/>
</dbReference>
<feature type="binding site" evidence="6">
    <location>
        <position position="17"/>
    </location>
    <ligand>
        <name>molybdate</name>
        <dbReference type="ChEBI" id="CHEBI:36264"/>
    </ligand>
</feature>
<dbReference type="PANTHER" id="PTHR30632:SF17">
    <property type="entry name" value="MOLYBDATE-BINDING PROTEIN MODA"/>
    <property type="match status" value="1"/>
</dbReference>
<comment type="similarity">
    <text evidence="1">Belongs to the bacterial solute-binding protein ModA family.</text>
</comment>
<feature type="binding site" evidence="6">
    <location>
        <position position="44"/>
    </location>
    <ligand>
        <name>molybdate</name>
        <dbReference type="ChEBI" id="CHEBI:36264"/>
    </ligand>
</feature>
<gene>
    <name evidence="7" type="ORF">A6E14_02595</name>
</gene>
<dbReference type="NCBIfam" id="TIGR01256">
    <property type="entry name" value="modA"/>
    <property type="match status" value="1"/>
</dbReference>
<evidence type="ECO:0000256" key="2">
    <source>
        <dbReference type="ARBA" id="ARBA00022505"/>
    </source>
</evidence>
<keyword evidence="8" id="KW-1185">Reference proteome</keyword>
<dbReference type="InterPro" id="IPR005950">
    <property type="entry name" value="ModA"/>
</dbReference>
<feature type="binding site" evidence="6">
    <location>
        <position position="178"/>
    </location>
    <ligand>
        <name>molybdate</name>
        <dbReference type="ChEBI" id="CHEBI:36264"/>
    </ligand>
</feature>
<evidence type="ECO:0000256" key="1">
    <source>
        <dbReference type="ARBA" id="ARBA00009175"/>
    </source>
</evidence>
<evidence type="ECO:0000256" key="4">
    <source>
        <dbReference type="ARBA" id="ARBA00022729"/>
    </source>
</evidence>
<dbReference type="SUPFAM" id="SSF53850">
    <property type="entry name" value="Periplasmic binding protein-like II"/>
    <property type="match status" value="1"/>
</dbReference>
<dbReference type="Gene3D" id="3.40.190.10">
    <property type="entry name" value="Periplasmic binding protein-like II"/>
    <property type="match status" value="2"/>
</dbReference>
<reference evidence="8" key="1">
    <citation type="submission" date="2016-06" db="EMBL/GenBank/DDBJ databases">
        <authorList>
            <person name="Hehemann J.-H."/>
            <person name="Arevalo P."/>
            <person name="Datta M.S."/>
            <person name="Polz M.F."/>
        </authorList>
    </citation>
    <scope>NUCLEOTIDE SEQUENCE [LARGE SCALE GENOMIC DNA]</scope>
    <source>
        <strain evidence="8">9CSC122</strain>
    </source>
</reference>
<evidence type="ECO:0000256" key="3">
    <source>
        <dbReference type="ARBA" id="ARBA00022723"/>
    </source>
</evidence>
<dbReference type="AlphaFoldDB" id="A0A1B9QWD3"/>
<feature type="binding site" evidence="6">
    <location>
        <position position="160"/>
    </location>
    <ligand>
        <name>molybdate</name>
        <dbReference type="ChEBI" id="CHEBI:36264"/>
    </ligand>
</feature>
<name>A0A1B9QWD3_9VIBR</name>
<comment type="caution">
    <text evidence="7">The sequence shown here is derived from an EMBL/GenBank/DDBJ whole genome shotgun (WGS) entry which is preliminary data.</text>
</comment>